<proteinExistence type="predicted"/>
<sequence length="80" mass="8965">MVGKIICVLLLASAMLAHDIPRFRQASIRDRVVYGVLLLPVLYLGFIFIAAKPWPNLDSIFNLLTAPAEHIVHWINPTIS</sequence>
<evidence type="ECO:0000313" key="2">
    <source>
        <dbReference type="Proteomes" id="UP000187465"/>
    </source>
</evidence>
<protein>
    <submittedName>
        <fullName evidence="1">Uncharacterized protein</fullName>
    </submittedName>
</protein>
<gene>
    <name evidence="1" type="ORF">BJP51_17560</name>
</gene>
<dbReference type="EMBL" id="MKQP01000020">
    <property type="protein sequence ID" value="OMD31638.1"/>
    <property type="molecule type" value="Genomic_DNA"/>
</dbReference>
<accession>A0A1R0XA36</accession>
<comment type="caution">
    <text evidence="1">The sequence shown here is derived from an EMBL/GenBank/DDBJ whole genome shotgun (WGS) entry which is preliminary data.</text>
</comment>
<evidence type="ECO:0000313" key="1">
    <source>
        <dbReference type="EMBL" id="OMD31638.1"/>
    </source>
</evidence>
<name>A0A1R0XA36_9BACL</name>
<dbReference type="AlphaFoldDB" id="A0A1R0XA36"/>
<reference evidence="1 2" key="1">
    <citation type="submission" date="2016-10" db="EMBL/GenBank/DDBJ databases">
        <title>Paenibacillus species isolates.</title>
        <authorList>
            <person name="Beno S.M."/>
        </authorList>
    </citation>
    <scope>NUCLEOTIDE SEQUENCE [LARGE SCALE GENOMIC DNA]</scope>
    <source>
        <strain evidence="1 2">FSL H7-0604</strain>
    </source>
</reference>
<organism evidence="1 2">
    <name type="scientific">Paenibacillus odorifer</name>
    <dbReference type="NCBI Taxonomy" id="189426"/>
    <lineage>
        <taxon>Bacteria</taxon>
        <taxon>Bacillati</taxon>
        <taxon>Bacillota</taxon>
        <taxon>Bacilli</taxon>
        <taxon>Bacillales</taxon>
        <taxon>Paenibacillaceae</taxon>
        <taxon>Paenibacillus</taxon>
    </lineage>
</organism>
<dbReference type="KEGG" id="pod:PODO_19145"/>
<dbReference type="Proteomes" id="UP000187465">
    <property type="component" value="Unassembled WGS sequence"/>
</dbReference>
<dbReference type="RefSeq" id="WP_036688786.1">
    <property type="nucleotide sequence ID" value="NZ_JARLKA010000044.1"/>
</dbReference>